<evidence type="ECO:0000256" key="5">
    <source>
        <dbReference type="ARBA" id="ARBA00022692"/>
    </source>
</evidence>
<protein>
    <submittedName>
        <fullName evidence="11">Succinate dehydrogenase</fullName>
    </submittedName>
</protein>
<dbReference type="Gene3D" id="1.20.1300.10">
    <property type="entry name" value="Fumarate reductase/succinate dehydrogenase, transmembrane subunit"/>
    <property type="match status" value="1"/>
</dbReference>
<comment type="caution">
    <text evidence="11">The sequence shown here is derived from an EMBL/GenBank/DDBJ whole genome shotgun (WGS) entry which is preliminary data.</text>
</comment>
<feature type="transmembrane region" description="Helical" evidence="10">
    <location>
        <begin position="55"/>
        <end position="77"/>
    </location>
</feature>
<evidence type="ECO:0000256" key="3">
    <source>
        <dbReference type="ARBA" id="ARBA00004370"/>
    </source>
</evidence>
<proteinExistence type="predicted"/>
<dbReference type="Proteomes" id="UP000028824">
    <property type="component" value="Unassembled WGS sequence"/>
</dbReference>
<evidence type="ECO:0000256" key="9">
    <source>
        <dbReference type="ARBA" id="ARBA00023136"/>
    </source>
</evidence>
<keyword evidence="9 10" id="KW-0472">Membrane</keyword>
<evidence type="ECO:0000256" key="10">
    <source>
        <dbReference type="SAM" id="Phobius"/>
    </source>
</evidence>
<feature type="transmembrane region" description="Helical" evidence="10">
    <location>
        <begin position="98"/>
        <end position="118"/>
    </location>
</feature>
<name>A0A086Y5Z9_9RHOB</name>
<organism evidence="11 12">
    <name type="scientific">Paenirhodobacter enshiensis</name>
    <dbReference type="NCBI Taxonomy" id="1105367"/>
    <lineage>
        <taxon>Bacteria</taxon>
        <taxon>Pseudomonadati</taxon>
        <taxon>Pseudomonadota</taxon>
        <taxon>Alphaproteobacteria</taxon>
        <taxon>Rhodobacterales</taxon>
        <taxon>Rhodobacter group</taxon>
        <taxon>Paenirhodobacter</taxon>
    </lineage>
</organism>
<evidence type="ECO:0000256" key="8">
    <source>
        <dbReference type="ARBA" id="ARBA00023004"/>
    </source>
</evidence>
<dbReference type="InterPro" id="IPR000701">
    <property type="entry name" value="SuccDH_FuR_B_TM-su"/>
</dbReference>
<dbReference type="OrthoDB" id="9809280at2"/>
<dbReference type="SUPFAM" id="SSF81343">
    <property type="entry name" value="Fumarate reductase respiratory complex transmembrane subunits"/>
    <property type="match status" value="1"/>
</dbReference>
<reference evidence="11 12" key="1">
    <citation type="submission" date="2014-03" db="EMBL/GenBank/DDBJ databases">
        <title>Genome of Paenirhodobacter enshiensis DW2-9.</title>
        <authorList>
            <person name="Wang D."/>
            <person name="Wang G."/>
        </authorList>
    </citation>
    <scope>NUCLEOTIDE SEQUENCE [LARGE SCALE GENOMIC DNA]</scope>
    <source>
        <strain evidence="11 12">DW2-9</strain>
    </source>
</reference>
<keyword evidence="6" id="KW-0479">Metal-binding</keyword>
<dbReference type="EMBL" id="JFZB01000003">
    <property type="protein sequence ID" value="KFI29699.1"/>
    <property type="molecule type" value="Genomic_DNA"/>
</dbReference>
<evidence type="ECO:0000256" key="4">
    <source>
        <dbReference type="ARBA" id="ARBA00022617"/>
    </source>
</evidence>
<gene>
    <name evidence="11" type="ORF">CG50_08675</name>
</gene>
<evidence type="ECO:0000256" key="6">
    <source>
        <dbReference type="ARBA" id="ARBA00022723"/>
    </source>
</evidence>
<dbReference type="GO" id="GO:0016020">
    <property type="term" value="C:membrane"/>
    <property type="evidence" value="ECO:0007669"/>
    <property type="project" value="UniProtKB-SubCell"/>
</dbReference>
<evidence type="ECO:0000313" key="11">
    <source>
        <dbReference type="EMBL" id="KFI29699.1"/>
    </source>
</evidence>
<dbReference type="Pfam" id="PF01127">
    <property type="entry name" value="Sdh_cyt"/>
    <property type="match status" value="1"/>
</dbReference>
<dbReference type="STRING" id="1105367.CG50_08675"/>
<dbReference type="CDD" id="cd03495">
    <property type="entry name" value="SQR_TypeC_SdhD_like"/>
    <property type="match status" value="1"/>
</dbReference>
<dbReference type="GO" id="GO:0046872">
    <property type="term" value="F:metal ion binding"/>
    <property type="evidence" value="ECO:0007669"/>
    <property type="project" value="UniProtKB-KW"/>
</dbReference>
<sequence length="132" mass="14253">MRYLTPRKSAEGLGAARTGTHDHWFMTVTAVSLVFLVPCFVFVLGTAIGRPQAEVVLLFSRPFPAIVTALVAVVGMLHFARGAKTMIEDYTGGITRELAVIAANGVAYVIMFTVLYALGKMVFLGTLIEAMK</sequence>
<feature type="transmembrane region" description="Helical" evidence="10">
    <location>
        <begin position="24"/>
        <end position="49"/>
    </location>
</feature>
<dbReference type="AlphaFoldDB" id="A0A086Y5Z9"/>
<comment type="function">
    <text evidence="2">Membrane-anchoring subunit of succinate dehydrogenase (SDH).</text>
</comment>
<evidence type="ECO:0000256" key="2">
    <source>
        <dbReference type="ARBA" id="ARBA00004050"/>
    </source>
</evidence>
<evidence type="ECO:0000256" key="7">
    <source>
        <dbReference type="ARBA" id="ARBA00022989"/>
    </source>
</evidence>
<evidence type="ECO:0000256" key="1">
    <source>
        <dbReference type="ARBA" id="ARBA00001971"/>
    </source>
</evidence>
<accession>A0A086Y5Z9</accession>
<keyword evidence="12" id="KW-1185">Reference proteome</keyword>
<dbReference type="InterPro" id="IPR034804">
    <property type="entry name" value="SQR/QFR_C/D"/>
</dbReference>
<evidence type="ECO:0000313" key="12">
    <source>
        <dbReference type="Proteomes" id="UP000028824"/>
    </source>
</evidence>
<keyword evidence="5 10" id="KW-0812">Transmembrane</keyword>
<keyword evidence="8" id="KW-0408">Iron</keyword>
<comment type="subcellular location">
    <subcellularLocation>
        <location evidence="3">Membrane</location>
    </subcellularLocation>
</comment>
<keyword evidence="7 10" id="KW-1133">Transmembrane helix</keyword>
<dbReference type="RefSeq" id="WP_036634760.1">
    <property type="nucleotide sequence ID" value="NZ_CAXYYU010000012.1"/>
</dbReference>
<comment type="cofactor">
    <cofactor evidence="1">
        <name>heme</name>
        <dbReference type="ChEBI" id="CHEBI:30413"/>
    </cofactor>
</comment>
<keyword evidence="4" id="KW-0349">Heme</keyword>
<dbReference type="eggNOG" id="COG2142">
    <property type="taxonomic scope" value="Bacteria"/>
</dbReference>